<evidence type="ECO:0000256" key="3">
    <source>
        <dbReference type="PROSITE-ProRule" id="PRU00284"/>
    </source>
</evidence>
<dbReference type="SMART" id="SM00283">
    <property type="entry name" value="MA"/>
    <property type="match status" value="1"/>
</dbReference>
<evidence type="ECO:0000259" key="5">
    <source>
        <dbReference type="PROSITE" id="PS50111"/>
    </source>
</evidence>
<feature type="transmembrane region" description="Helical" evidence="4">
    <location>
        <begin position="194"/>
        <end position="214"/>
    </location>
</feature>
<dbReference type="GO" id="GO:0006935">
    <property type="term" value="P:chemotaxis"/>
    <property type="evidence" value="ECO:0007669"/>
    <property type="project" value="InterPro"/>
</dbReference>
<organism evidence="6 7">
    <name type="scientific">Candidatus Aquicultor primus</name>
    <dbReference type="NCBI Taxonomy" id="1797195"/>
    <lineage>
        <taxon>Bacteria</taxon>
        <taxon>Bacillati</taxon>
        <taxon>Actinomycetota</taxon>
        <taxon>Candidatus Aquicultoria</taxon>
        <taxon>Candidatus Aquicultorales</taxon>
        <taxon>Candidatus Aquicultoraceae</taxon>
        <taxon>Candidatus Aquicultor</taxon>
    </lineage>
</organism>
<dbReference type="GO" id="GO:0007165">
    <property type="term" value="P:signal transduction"/>
    <property type="evidence" value="ECO:0007669"/>
    <property type="project" value="UniProtKB-KW"/>
</dbReference>
<keyword evidence="4" id="KW-1133">Transmembrane helix</keyword>
<dbReference type="InterPro" id="IPR004089">
    <property type="entry name" value="MCPsignal_dom"/>
</dbReference>
<evidence type="ECO:0000313" key="7">
    <source>
        <dbReference type="Proteomes" id="UP000178086"/>
    </source>
</evidence>
<protein>
    <recommendedName>
        <fullName evidence="5">Methyl-accepting transducer domain-containing protein</fullName>
    </recommendedName>
</protein>
<name>A0A1F2UQN3_9ACTN</name>
<dbReference type="Proteomes" id="UP000178086">
    <property type="component" value="Unassembled WGS sequence"/>
</dbReference>
<dbReference type="PROSITE" id="PS50111">
    <property type="entry name" value="CHEMOTAXIS_TRANSDUC_2"/>
    <property type="match status" value="1"/>
</dbReference>
<dbReference type="GO" id="GO:0016020">
    <property type="term" value="C:membrane"/>
    <property type="evidence" value="ECO:0007669"/>
    <property type="project" value="InterPro"/>
</dbReference>
<comment type="caution">
    <text evidence="6">The sequence shown here is derived from an EMBL/GenBank/DDBJ whole genome shotgun (WGS) entry which is preliminary data.</text>
</comment>
<keyword evidence="1 3" id="KW-0807">Transducer</keyword>
<comment type="similarity">
    <text evidence="2">Belongs to the methyl-accepting chemotaxis (MCP) protein family.</text>
</comment>
<dbReference type="PANTHER" id="PTHR32089">
    <property type="entry name" value="METHYL-ACCEPTING CHEMOTAXIS PROTEIN MCPB"/>
    <property type="match status" value="1"/>
</dbReference>
<dbReference type="PRINTS" id="PR00260">
    <property type="entry name" value="CHEMTRNSDUCR"/>
</dbReference>
<dbReference type="AlphaFoldDB" id="A0A1F2UQN3"/>
<dbReference type="SUPFAM" id="SSF58104">
    <property type="entry name" value="Methyl-accepting chemotaxis protein (MCP) signaling domain"/>
    <property type="match status" value="1"/>
</dbReference>
<dbReference type="GO" id="GO:0004888">
    <property type="term" value="F:transmembrane signaling receptor activity"/>
    <property type="evidence" value="ECO:0007669"/>
    <property type="project" value="InterPro"/>
</dbReference>
<evidence type="ECO:0000256" key="2">
    <source>
        <dbReference type="ARBA" id="ARBA00029447"/>
    </source>
</evidence>
<keyword evidence="4" id="KW-0472">Membrane</keyword>
<evidence type="ECO:0000313" key="6">
    <source>
        <dbReference type="EMBL" id="OFW35252.1"/>
    </source>
</evidence>
<dbReference type="Pfam" id="PF00015">
    <property type="entry name" value="MCPsignal"/>
    <property type="match status" value="1"/>
</dbReference>
<dbReference type="CDD" id="cd11386">
    <property type="entry name" value="MCP_signal"/>
    <property type="match status" value="1"/>
</dbReference>
<keyword evidence="4" id="KW-0812">Transmembrane</keyword>
<reference evidence="6 7" key="1">
    <citation type="journal article" date="2016" name="Nat. Commun.">
        <title>Thousands of microbial genomes shed light on interconnected biogeochemical processes in an aquifer system.</title>
        <authorList>
            <person name="Anantharaman K."/>
            <person name="Brown C.T."/>
            <person name="Hug L.A."/>
            <person name="Sharon I."/>
            <person name="Castelle C.J."/>
            <person name="Probst A.J."/>
            <person name="Thomas B.C."/>
            <person name="Singh A."/>
            <person name="Wilkins M.J."/>
            <person name="Karaoz U."/>
            <person name="Brodie E.L."/>
            <person name="Williams K.H."/>
            <person name="Hubbard S.S."/>
            <person name="Banfield J.F."/>
        </authorList>
    </citation>
    <scope>NUCLEOTIDE SEQUENCE [LARGE SCALE GENOMIC DNA]</scope>
</reference>
<dbReference type="Gene3D" id="1.10.287.950">
    <property type="entry name" value="Methyl-accepting chemotaxis protein"/>
    <property type="match status" value="1"/>
</dbReference>
<dbReference type="PANTHER" id="PTHR32089:SF112">
    <property type="entry name" value="LYSOZYME-LIKE PROTEIN-RELATED"/>
    <property type="match status" value="1"/>
</dbReference>
<feature type="transmembrane region" description="Helical" evidence="4">
    <location>
        <begin position="25"/>
        <end position="44"/>
    </location>
</feature>
<evidence type="ECO:0000256" key="1">
    <source>
        <dbReference type="ARBA" id="ARBA00023224"/>
    </source>
</evidence>
<sequence>MSIYFLTLPDTEEFMVGHTRLGTKITIGFALMLLPLLVMGFMSFKALSDVEQNSFLYKDVETKSKKVGDLQSLIGRSAMKLNDTYHKRDTAQVQEYRALRVEIDKTITQLQTLMSSPEAKQVISRMKSDMALADTKASEVLAADDSTDANLKMEEYDALAANALADADRLHVLIRQYTDDLSQQMTSVGKRANAVNALVLVIALVVCISVIAWVRIKVIRPSKQMFLEFVDASADLNAFLSDVFADSEHVNQASTKIATSLGSLSESSDIEHEAAKEVDKLIEQIALAVNQVAHGAHEQSKDAVEINGMMGQFKSAIESVTSNAMTVAQFASESLGIAEQSKDTAEAATAGIARTTETVLSSANKIQMLGETSKQIGEIIEVIDDIAEQTNLLALNAAIEAARAGEHGKGFAVVADEVRKLAERSARATGEIAKLIKGIQDETLEAVAAMEQGTQEVASGTELTKTIGLSIDEMIESIEEVMMQIANVRSACNAMAAISETVVSSVAGIAAVTQENTALTEQVAASAESVTQTVDGMTSQRELVNTSIQDISASAGETSISLDQMTSTLQKLSSMANGLDKLAGSLKW</sequence>
<gene>
    <name evidence="6" type="ORF">A2074_07815</name>
</gene>
<evidence type="ECO:0000256" key="4">
    <source>
        <dbReference type="SAM" id="Phobius"/>
    </source>
</evidence>
<proteinExistence type="inferred from homology"/>
<feature type="domain" description="Methyl-accepting transducer" evidence="5">
    <location>
        <begin position="274"/>
        <end position="531"/>
    </location>
</feature>
<dbReference type="InterPro" id="IPR004090">
    <property type="entry name" value="Chemotax_Me-accpt_rcpt"/>
</dbReference>
<accession>A0A1F2UQN3</accession>
<dbReference type="EMBL" id="MELI01000020">
    <property type="protein sequence ID" value="OFW35252.1"/>
    <property type="molecule type" value="Genomic_DNA"/>
</dbReference>